<dbReference type="AlphaFoldDB" id="A0AAN7BQ68"/>
<dbReference type="InterPro" id="IPR000086">
    <property type="entry name" value="NUDIX_hydrolase_dom"/>
</dbReference>
<dbReference type="FunFam" id="3.90.79.10:FF:000068">
    <property type="entry name" value="NUDIX family hydrolase, putative"/>
    <property type="match status" value="1"/>
</dbReference>
<dbReference type="PANTHER" id="PTHR11839:SF18">
    <property type="entry name" value="NUDIX HYDROLASE DOMAIN-CONTAINING PROTEIN"/>
    <property type="match status" value="1"/>
</dbReference>
<dbReference type="CDD" id="cd03424">
    <property type="entry name" value="NUDIX_ADPRase_Nudt5_UGPPase_Nudt14"/>
    <property type="match status" value="1"/>
</dbReference>
<dbReference type="EMBL" id="MU865330">
    <property type="protein sequence ID" value="KAK4227518.1"/>
    <property type="molecule type" value="Genomic_DNA"/>
</dbReference>
<gene>
    <name evidence="5" type="ORF">QBC38DRAFT_499381</name>
</gene>
<dbReference type="InterPro" id="IPR015797">
    <property type="entry name" value="NUDIX_hydrolase-like_dom_sf"/>
</dbReference>
<organism evidence="5 6">
    <name type="scientific">Podospora fimiseda</name>
    <dbReference type="NCBI Taxonomy" id="252190"/>
    <lineage>
        <taxon>Eukaryota</taxon>
        <taxon>Fungi</taxon>
        <taxon>Dikarya</taxon>
        <taxon>Ascomycota</taxon>
        <taxon>Pezizomycotina</taxon>
        <taxon>Sordariomycetes</taxon>
        <taxon>Sordariomycetidae</taxon>
        <taxon>Sordariales</taxon>
        <taxon>Podosporaceae</taxon>
        <taxon>Podospora</taxon>
    </lineage>
</organism>
<dbReference type="PROSITE" id="PS51462">
    <property type="entry name" value="NUDIX"/>
    <property type="match status" value="1"/>
</dbReference>
<feature type="domain" description="Nudix hydrolase" evidence="4">
    <location>
        <begin position="148"/>
        <end position="325"/>
    </location>
</feature>
<evidence type="ECO:0000313" key="6">
    <source>
        <dbReference type="Proteomes" id="UP001301958"/>
    </source>
</evidence>
<evidence type="ECO:0000256" key="1">
    <source>
        <dbReference type="ARBA" id="ARBA00001946"/>
    </source>
</evidence>
<comment type="cofactor">
    <cofactor evidence="1">
        <name>Mg(2+)</name>
        <dbReference type="ChEBI" id="CHEBI:18420"/>
    </cofactor>
</comment>
<keyword evidence="2 5" id="KW-0378">Hydrolase</keyword>
<sequence length="331" mass="36645">MCRRWLIITTLCIMPIIFSLFYQTRSSIITRNSLSILFTKTTTAARMSSSSSSTFHHPQHKFPITLPEGLTQETVLNFNPFATWLSTLTHSLSLQSINPSHPFHSDPYTLRSITIQSYDLFGPRLGFLKLQSQITNSAGDFLPGAVFLRGPSVAMLVILIPDDVLDTKLTDERYVLLTVQPRVPAGSLEFVELPAGMVDDEGTFAGAAAKEIKEELGLVIEADELTDLSKLALSQKEEGGEGEGEGEGLAAAVYPSPGGCDEFIPIFMHEKKVPREQLKEWTGKLTGLREHGERITLKLVRMQDLWKEGGRDGKTLAAVTLWEGLRREGKV</sequence>
<evidence type="ECO:0000256" key="2">
    <source>
        <dbReference type="ARBA" id="ARBA00022801"/>
    </source>
</evidence>
<evidence type="ECO:0000256" key="3">
    <source>
        <dbReference type="SAM" id="Phobius"/>
    </source>
</evidence>
<keyword evidence="3" id="KW-1133">Transmembrane helix</keyword>
<protein>
    <submittedName>
        <fullName evidence="5">NUDIX family hydrolase</fullName>
    </submittedName>
</protein>
<dbReference type="GO" id="GO:0006753">
    <property type="term" value="P:nucleoside phosphate metabolic process"/>
    <property type="evidence" value="ECO:0007669"/>
    <property type="project" value="TreeGrafter"/>
</dbReference>
<reference evidence="5" key="1">
    <citation type="journal article" date="2023" name="Mol. Phylogenet. Evol.">
        <title>Genome-scale phylogeny and comparative genomics of the fungal order Sordariales.</title>
        <authorList>
            <person name="Hensen N."/>
            <person name="Bonometti L."/>
            <person name="Westerberg I."/>
            <person name="Brannstrom I.O."/>
            <person name="Guillou S."/>
            <person name="Cros-Aarteil S."/>
            <person name="Calhoun S."/>
            <person name="Haridas S."/>
            <person name="Kuo A."/>
            <person name="Mondo S."/>
            <person name="Pangilinan J."/>
            <person name="Riley R."/>
            <person name="LaButti K."/>
            <person name="Andreopoulos B."/>
            <person name="Lipzen A."/>
            <person name="Chen C."/>
            <person name="Yan M."/>
            <person name="Daum C."/>
            <person name="Ng V."/>
            <person name="Clum A."/>
            <person name="Steindorff A."/>
            <person name="Ohm R.A."/>
            <person name="Martin F."/>
            <person name="Silar P."/>
            <person name="Natvig D.O."/>
            <person name="Lalanne C."/>
            <person name="Gautier V."/>
            <person name="Ament-Velasquez S.L."/>
            <person name="Kruys A."/>
            <person name="Hutchinson M.I."/>
            <person name="Powell A.J."/>
            <person name="Barry K."/>
            <person name="Miller A.N."/>
            <person name="Grigoriev I.V."/>
            <person name="Debuchy R."/>
            <person name="Gladieux P."/>
            <person name="Hiltunen Thoren M."/>
            <person name="Johannesson H."/>
        </authorList>
    </citation>
    <scope>NUCLEOTIDE SEQUENCE</scope>
    <source>
        <strain evidence="5">CBS 990.96</strain>
    </source>
</reference>
<evidence type="ECO:0000259" key="4">
    <source>
        <dbReference type="PROSITE" id="PS51462"/>
    </source>
</evidence>
<proteinExistence type="predicted"/>
<dbReference type="GO" id="GO:0080042">
    <property type="term" value="F:ADP-glucose pyrophosphohydrolase activity"/>
    <property type="evidence" value="ECO:0007669"/>
    <property type="project" value="TreeGrafter"/>
</dbReference>
<dbReference type="GO" id="GO:0080041">
    <property type="term" value="F:ADP-ribose pyrophosphohydrolase activity"/>
    <property type="evidence" value="ECO:0007669"/>
    <property type="project" value="TreeGrafter"/>
</dbReference>
<dbReference type="GO" id="GO:0019693">
    <property type="term" value="P:ribose phosphate metabolic process"/>
    <property type="evidence" value="ECO:0007669"/>
    <property type="project" value="TreeGrafter"/>
</dbReference>
<feature type="transmembrane region" description="Helical" evidence="3">
    <location>
        <begin position="5"/>
        <end position="22"/>
    </location>
</feature>
<keyword evidence="3" id="KW-0812">Transmembrane</keyword>
<dbReference type="Pfam" id="PF00293">
    <property type="entry name" value="NUDIX"/>
    <property type="match status" value="1"/>
</dbReference>
<dbReference type="Gene3D" id="3.90.79.10">
    <property type="entry name" value="Nucleoside Triphosphate Pyrophosphohydrolase"/>
    <property type="match status" value="1"/>
</dbReference>
<keyword evidence="3" id="KW-0472">Membrane</keyword>
<dbReference type="PANTHER" id="PTHR11839">
    <property type="entry name" value="UDP/ADP-SUGAR PYROPHOSPHATASE"/>
    <property type="match status" value="1"/>
</dbReference>
<dbReference type="SUPFAM" id="SSF55811">
    <property type="entry name" value="Nudix"/>
    <property type="match status" value="1"/>
</dbReference>
<reference evidence="5" key="2">
    <citation type="submission" date="2023-05" db="EMBL/GenBank/DDBJ databases">
        <authorList>
            <consortium name="Lawrence Berkeley National Laboratory"/>
            <person name="Steindorff A."/>
            <person name="Hensen N."/>
            <person name="Bonometti L."/>
            <person name="Westerberg I."/>
            <person name="Brannstrom I.O."/>
            <person name="Guillou S."/>
            <person name="Cros-Aarteil S."/>
            <person name="Calhoun S."/>
            <person name="Haridas S."/>
            <person name="Kuo A."/>
            <person name="Mondo S."/>
            <person name="Pangilinan J."/>
            <person name="Riley R."/>
            <person name="Labutti K."/>
            <person name="Andreopoulos B."/>
            <person name="Lipzen A."/>
            <person name="Chen C."/>
            <person name="Yanf M."/>
            <person name="Daum C."/>
            <person name="Ng V."/>
            <person name="Clum A."/>
            <person name="Ohm R."/>
            <person name="Martin F."/>
            <person name="Silar P."/>
            <person name="Natvig D."/>
            <person name="Lalanne C."/>
            <person name="Gautier V."/>
            <person name="Ament-Velasquez S.L."/>
            <person name="Kruys A."/>
            <person name="Hutchinson M.I."/>
            <person name="Powell A.J."/>
            <person name="Barry K."/>
            <person name="Miller A.N."/>
            <person name="Grigoriev I.V."/>
            <person name="Debuchy R."/>
            <person name="Gladieux P."/>
            <person name="Thoren M.H."/>
            <person name="Johannesson H."/>
        </authorList>
    </citation>
    <scope>NUCLEOTIDE SEQUENCE</scope>
    <source>
        <strain evidence="5">CBS 990.96</strain>
    </source>
</reference>
<name>A0AAN7BQ68_9PEZI</name>
<accession>A0AAN7BQ68</accession>
<dbReference type="Proteomes" id="UP001301958">
    <property type="component" value="Unassembled WGS sequence"/>
</dbReference>
<keyword evidence="6" id="KW-1185">Reference proteome</keyword>
<evidence type="ECO:0000313" key="5">
    <source>
        <dbReference type="EMBL" id="KAK4227518.1"/>
    </source>
</evidence>
<comment type="caution">
    <text evidence="5">The sequence shown here is derived from an EMBL/GenBank/DDBJ whole genome shotgun (WGS) entry which is preliminary data.</text>
</comment>